<evidence type="ECO:0000256" key="5">
    <source>
        <dbReference type="ARBA" id="ARBA00022825"/>
    </source>
</evidence>
<evidence type="ECO:0000256" key="3">
    <source>
        <dbReference type="ARBA" id="ARBA00022723"/>
    </source>
</evidence>
<evidence type="ECO:0000256" key="7">
    <source>
        <dbReference type="ARBA" id="ARBA00023145"/>
    </source>
</evidence>
<dbReference type="SUPFAM" id="SSF52743">
    <property type="entry name" value="Subtilisin-like"/>
    <property type="match status" value="1"/>
</dbReference>
<comment type="caution">
    <text evidence="8">Lacks conserved residue(s) required for the propagation of feature annotation.</text>
</comment>
<dbReference type="EMBL" id="LT629690">
    <property type="protein sequence ID" value="SDE94825.1"/>
    <property type="molecule type" value="Genomic_DNA"/>
</dbReference>
<keyword evidence="6" id="KW-0106">Calcium</keyword>
<dbReference type="SMART" id="SM00944">
    <property type="entry name" value="Pro-kuma_activ"/>
    <property type="match status" value="1"/>
</dbReference>
<comment type="similarity">
    <text evidence="8">Belongs to the peptidase S8 family.</text>
</comment>
<evidence type="ECO:0000256" key="8">
    <source>
        <dbReference type="PROSITE-ProRule" id="PRU01240"/>
    </source>
</evidence>
<keyword evidence="5" id="KW-0720">Serine protease</keyword>
<comment type="cofactor">
    <cofactor evidence="1">
        <name>Ca(2+)</name>
        <dbReference type="ChEBI" id="CHEBI:29108"/>
    </cofactor>
</comment>
<keyword evidence="2" id="KW-0645">Protease</keyword>
<dbReference type="CDD" id="cd04056">
    <property type="entry name" value="Peptidases_S53"/>
    <property type="match status" value="1"/>
</dbReference>
<protein>
    <submittedName>
        <fullName evidence="11">Kumamolisin. Serine peptidase. MEROPS family S53</fullName>
    </submittedName>
</protein>
<dbReference type="Proteomes" id="UP000182427">
    <property type="component" value="Chromosome I"/>
</dbReference>
<dbReference type="PROSITE" id="PS51892">
    <property type="entry name" value="SUBTILASE"/>
    <property type="match status" value="1"/>
</dbReference>
<name>A0A1G7H386_9BACT</name>
<keyword evidence="3" id="KW-0479">Metal-binding</keyword>
<gene>
    <name evidence="11" type="ORF">SAMN05444167_0900</name>
</gene>
<dbReference type="OrthoDB" id="9002785at2"/>
<dbReference type="RefSeq" id="WP_083344105.1">
    <property type="nucleotide sequence ID" value="NZ_LT629690.1"/>
</dbReference>
<dbReference type="GO" id="GO:0008240">
    <property type="term" value="F:tripeptidyl-peptidase activity"/>
    <property type="evidence" value="ECO:0007669"/>
    <property type="project" value="TreeGrafter"/>
</dbReference>
<dbReference type="InterPro" id="IPR030400">
    <property type="entry name" value="Sedolisin_dom"/>
</dbReference>
<sequence>MSTRAARTTPSALADLRNEPRSPLPGSEKAALADTPATTAAGIKPLRATAVAKAKPASSRKKITVSVVVPRTKPVTQAAVAGKHLTRAQFKSSHAAAPASVKAVQKFAKAFNLVSKAEPARSTVHLTGTVKDMQDAFGVTLQEHTVGAKTLRIRQGAIYLPDSVLPHVQAVLGLDNRPQAKPHYRVGKARAAASTSFTPPQLAQLYGFPTSAKATGQTIALIELGGGFRQADITAYFKSLGIAAPSVKAVLVDGGKNAPSNANGADGEVMLDIEVAAAVAPGANIAVYFAPNTDQGFVDAIATAAHDTTNKPTIISISWGGPESSWTSQALTALDNACKDAAALGITVTAAAGDDGSDDGVGDGKKHVDFPASSPNVLACGGTKLVASNGAITSEVVWNETANKEGATGGGISTAFPQPTWQKSIAATKSGRGVPDVAGDADPTTGYQVRVDGQNMVIGGTSAVAPLWAGLIALSNATNKNAAGLPQAKLYSTTGQKAFRDITSGNNGAFKAAKGWDPCTGLGSPKAASIITLLATKSSAKKKTSRAKA</sequence>
<accession>A0A1G7H386</accession>
<evidence type="ECO:0000256" key="6">
    <source>
        <dbReference type="ARBA" id="ARBA00022837"/>
    </source>
</evidence>
<evidence type="ECO:0000259" key="10">
    <source>
        <dbReference type="PROSITE" id="PS51695"/>
    </source>
</evidence>
<dbReference type="InterPro" id="IPR050819">
    <property type="entry name" value="Tripeptidyl-peptidase_I"/>
</dbReference>
<keyword evidence="12" id="KW-1185">Reference proteome</keyword>
<dbReference type="PROSITE" id="PS51695">
    <property type="entry name" value="SEDOLISIN"/>
    <property type="match status" value="1"/>
</dbReference>
<dbReference type="Gene3D" id="3.40.50.200">
    <property type="entry name" value="Peptidase S8/S53 domain"/>
    <property type="match status" value="1"/>
</dbReference>
<evidence type="ECO:0000256" key="4">
    <source>
        <dbReference type="ARBA" id="ARBA00022801"/>
    </source>
</evidence>
<proteinExistence type="inferred from homology"/>
<evidence type="ECO:0000256" key="2">
    <source>
        <dbReference type="ARBA" id="ARBA00022670"/>
    </source>
</evidence>
<keyword evidence="7" id="KW-0865">Zymogen</keyword>
<dbReference type="AlphaFoldDB" id="A0A1G7H386"/>
<feature type="compositionally biased region" description="Polar residues" evidence="9">
    <location>
        <begin position="1"/>
        <end position="11"/>
    </location>
</feature>
<evidence type="ECO:0000256" key="1">
    <source>
        <dbReference type="ARBA" id="ARBA00001913"/>
    </source>
</evidence>
<feature type="region of interest" description="Disordered" evidence="9">
    <location>
        <begin position="1"/>
        <end position="38"/>
    </location>
</feature>
<dbReference type="PANTHER" id="PTHR14218:SF15">
    <property type="entry name" value="TRIPEPTIDYL-PEPTIDASE 1"/>
    <property type="match status" value="1"/>
</dbReference>
<dbReference type="InterPro" id="IPR015366">
    <property type="entry name" value="S53_propep"/>
</dbReference>
<reference evidence="11 12" key="1">
    <citation type="submission" date="2016-10" db="EMBL/GenBank/DDBJ databases">
        <authorList>
            <person name="de Groot N.N."/>
        </authorList>
    </citation>
    <scope>NUCLEOTIDE SEQUENCE [LARGE SCALE GENOMIC DNA]</scope>
    <source>
        <strain evidence="11 12">GAS232</strain>
    </source>
</reference>
<dbReference type="GO" id="GO:0004252">
    <property type="term" value="F:serine-type endopeptidase activity"/>
    <property type="evidence" value="ECO:0007669"/>
    <property type="project" value="InterPro"/>
</dbReference>
<dbReference type="Pfam" id="PF09286">
    <property type="entry name" value="Pro-kuma_activ"/>
    <property type="match status" value="1"/>
</dbReference>
<organism evidence="11 12">
    <name type="scientific">Terriglobus roseus</name>
    <dbReference type="NCBI Taxonomy" id="392734"/>
    <lineage>
        <taxon>Bacteria</taxon>
        <taxon>Pseudomonadati</taxon>
        <taxon>Acidobacteriota</taxon>
        <taxon>Terriglobia</taxon>
        <taxon>Terriglobales</taxon>
        <taxon>Acidobacteriaceae</taxon>
        <taxon>Terriglobus</taxon>
    </lineage>
</organism>
<evidence type="ECO:0000313" key="11">
    <source>
        <dbReference type="EMBL" id="SDE94825.1"/>
    </source>
</evidence>
<dbReference type="SUPFAM" id="SSF54897">
    <property type="entry name" value="Protease propeptides/inhibitors"/>
    <property type="match status" value="1"/>
</dbReference>
<evidence type="ECO:0000256" key="9">
    <source>
        <dbReference type="SAM" id="MobiDB-lite"/>
    </source>
</evidence>
<dbReference type="GO" id="GO:0006508">
    <property type="term" value="P:proteolysis"/>
    <property type="evidence" value="ECO:0007669"/>
    <property type="project" value="UniProtKB-KW"/>
</dbReference>
<feature type="domain" description="Peptidase S53" evidence="10">
    <location>
        <begin position="196"/>
        <end position="537"/>
    </location>
</feature>
<keyword evidence="4" id="KW-0378">Hydrolase</keyword>
<dbReference type="GO" id="GO:0046872">
    <property type="term" value="F:metal ion binding"/>
    <property type="evidence" value="ECO:0007669"/>
    <property type="project" value="UniProtKB-KW"/>
</dbReference>
<dbReference type="InterPro" id="IPR036852">
    <property type="entry name" value="Peptidase_S8/S53_dom_sf"/>
</dbReference>
<dbReference type="PANTHER" id="PTHR14218">
    <property type="entry name" value="PROTEASE S8 TRIPEPTIDYL PEPTIDASE I CLN2"/>
    <property type="match status" value="1"/>
</dbReference>
<dbReference type="CDD" id="cd11377">
    <property type="entry name" value="Pro-peptidase_S53"/>
    <property type="match status" value="1"/>
</dbReference>
<evidence type="ECO:0000313" key="12">
    <source>
        <dbReference type="Proteomes" id="UP000182427"/>
    </source>
</evidence>